<evidence type="ECO:0000313" key="2">
    <source>
        <dbReference type="EMBL" id="CAF1509466.1"/>
    </source>
</evidence>
<organism evidence="2 5">
    <name type="scientific">Adineta steineri</name>
    <dbReference type="NCBI Taxonomy" id="433720"/>
    <lineage>
        <taxon>Eukaryota</taxon>
        <taxon>Metazoa</taxon>
        <taxon>Spiralia</taxon>
        <taxon>Gnathifera</taxon>
        <taxon>Rotifera</taxon>
        <taxon>Eurotatoria</taxon>
        <taxon>Bdelloidea</taxon>
        <taxon>Adinetida</taxon>
        <taxon>Adinetidae</taxon>
        <taxon>Adineta</taxon>
    </lineage>
</organism>
<reference evidence="2" key="1">
    <citation type="submission" date="2021-02" db="EMBL/GenBank/DDBJ databases">
        <authorList>
            <person name="Nowell W R."/>
        </authorList>
    </citation>
    <scope>NUCLEOTIDE SEQUENCE</scope>
</reference>
<evidence type="ECO:0000313" key="5">
    <source>
        <dbReference type="Proteomes" id="UP000663877"/>
    </source>
</evidence>
<keyword evidence="4" id="KW-1185">Reference proteome</keyword>
<feature type="compositionally biased region" description="Basic and acidic residues" evidence="1">
    <location>
        <begin position="1"/>
        <end position="13"/>
    </location>
</feature>
<dbReference type="AlphaFoldDB" id="A0A815U5F4"/>
<comment type="caution">
    <text evidence="2">The sequence shown here is derived from an EMBL/GenBank/DDBJ whole genome shotgun (WGS) entry which is preliminary data.</text>
</comment>
<sequence>MDATVKKALDKDPGPNATPSQKQHYDTYIDEVTNNMGEISKWIGWLFEKVWEAIKKVIDWFRRLARGVVNFANEVFDGIKSWWSSLW</sequence>
<proteinExistence type="predicted"/>
<gene>
    <name evidence="2" type="ORF">BJG266_LOCUS43638</name>
    <name evidence="3" type="ORF">QVE165_LOCUS60573</name>
</gene>
<evidence type="ECO:0000256" key="1">
    <source>
        <dbReference type="SAM" id="MobiDB-lite"/>
    </source>
</evidence>
<dbReference type="EMBL" id="CAJNOM010003556">
    <property type="protein sequence ID" value="CAF1646900.1"/>
    <property type="molecule type" value="Genomic_DNA"/>
</dbReference>
<dbReference type="EMBL" id="CAJNOI010003208">
    <property type="protein sequence ID" value="CAF1509466.1"/>
    <property type="molecule type" value="Genomic_DNA"/>
</dbReference>
<name>A0A815U5F4_9BILA</name>
<evidence type="ECO:0000313" key="3">
    <source>
        <dbReference type="EMBL" id="CAF1646900.1"/>
    </source>
</evidence>
<dbReference type="Proteomes" id="UP000663877">
    <property type="component" value="Unassembled WGS sequence"/>
</dbReference>
<accession>A0A815U5F4</accession>
<evidence type="ECO:0000313" key="4">
    <source>
        <dbReference type="Proteomes" id="UP000663832"/>
    </source>
</evidence>
<dbReference type="Proteomes" id="UP000663832">
    <property type="component" value="Unassembled WGS sequence"/>
</dbReference>
<protein>
    <submittedName>
        <fullName evidence="2">Uncharacterized protein</fullName>
    </submittedName>
</protein>
<feature type="region of interest" description="Disordered" evidence="1">
    <location>
        <begin position="1"/>
        <end position="22"/>
    </location>
</feature>